<feature type="transmembrane region" description="Helical" evidence="6">
    <location>
        <begin position="20"/>
        <end position="43"/>
    </location>
</feature>
<gene>
    <name evidence="8" type="ORF">GCM10008995_28240</name>
</gene>
<dbReference type="AlphaFoldDB" id="A0A830ES99"/>
<keyword evidence="2" id="KW-1003">Cell membrane</keyword>
<sequence length="233" mass="23039">MAFEPLKTLTPVVRVVSLLPSISLLSSPFAILNAVGLVAFALVGASKAIREEFDLLGIATVGLAMAFAGGATRDLLVSRIPLVLQSTTEIGLGLGGVGLAVVLSVVLSTPDTHPVTVGADAVGLAAFATTGAIVATQAGVSAFGVVAIATINAVGGGILADILLDRAPFVLFDGFYASCAVLGGSAYWAAGVVGVASGTAALLCATVTVATRLAAVALGWQLPTAQQLGVRQG</sequence>
<proteinExistence type="predicted"/>
<feature type="transmembrane region" description="Helical" evidence="6">
    <location>
        <begin position="92"/>
        <end position="110"/>
    </location>
</feature>
<feature type="transmembrane region" description="Helical" evidence="6">
    <location>
        <begin position="55"/>
        <end position="72"/>
    </location>
</feature>
<keyword evidence="5 6" id="KW-0472">Membrane</keyword>
<reference evidence="8" key="2">
    <citation type="submission" date="2020-09" db="EMBL/GenBank/DDBJ databases">
        <authorList>
            <person name="Sun Q."/>
            <person name="Ohkuma M."/>
        </authorList>
    </citation>
    <scope>NUCLEOTIDE SEQUENCE</scope>
    <source>
        <strain evidence="8">JCM 14359</strain>
    </source>
</reference>
<comment type="subcellular location">
    <subcellularLocation>
        <location evidence="1">Cell membrane</location>
        <topology evidence="1">Multi-pass membrane protein</topology>
    </subcellularLocation>
</comment>
<evidence type="ECO:0000256" key="4">
    <source>
        <dbReference type="ARBA" id="ARBA00022989"/>
    </source>
</evidence>
<dbReference type="Pfam" id="PF03458">
    <property type="entry name" value="Gly_transporter"/>
    <property type="match status" value="2"/>
</dbReference>
<evidence type="ECO:0000313" key="9">
    <source>
        <dbReference type="Proteomes" id="UP000653099"/>
    </source>
</evidence>
<feature type="transmembrane region" description="Helical" evidence="6">
    <location>
        <begin position="142"/>
        <end position="163"/>
    </location>
</feature>
<keyword evidence="4 6" id="KW-1133">Transmembrane helix</keyword>
<evidence type="ECO:0000259" key="7">
    <source>
        <dbReference type="Pfam" id="PF03458"/>
    </source>
</evidence>
<evidence type="ECO:0000256" key="6">
    <source>
        <dbReference type="SAM" id="Phobius"/>
    </source>
</evidence>
<protein>
    <recommendedName>
        <fullName evidence="7">Glycine transporter domain-containing protein</fullName>
    </recommendedName>
</protein>
<feature type="domain" description="Glycine transporter" evidence="7">
    <location>
        <begin position="31"/>
        <end position="102"/>
    </location>
</feature>
<evidence type="ECO:0000256" key="3">
    <source>
        <dbReference type="ARBA" id="ARBA00022692"/>
    </source>
</evidence>
<dbReference type="PANTHER" id="PTHR30506">
    <property type="entry name" value="INNER MEMBRANE PROTEIN"/>
    <property type="match status" value="1"/>
</dbReference>
<reference evidence="8" key="1">
    <citation type="journal article" date="2014" name="Int. J. Syst. Evol. Microbiol.">
        <title>Complete genome sequence of Corynebacterium casei LMG S-19264T (=DSM 44701T), isolated from a smear-ripened cheese.</title>
        <authorList>
            <consortium name="US DOE Joint Genome Institute (JGI-PGF)"/>
            <person name="Walter F."/>
            <person name="Albersmeier A."/>
            <person name="Kalinowski J."/>
            <person name="Ruckert C."/>
        </authorList>
    </citation>
    <scope>NUCLEOTIDE SEQUENCE</scope>
    <source>
        <strain evidence="8">JCM 14359</strain>
    </source>
</reference>
<dbReference type="InterPro" id="IPR005115">
    <property type="entry name" value="Gly_transporter"/>
</dbReference>
<dbReference type="EMBL" id="BMOC01000028">
    <property type="protein sequence ID" value="GGJ16692.1"/>
    <property type="molecule type" value="Genomic_DNA"/>
</dbReference>
<comment type="caution">
    <text evidence="8">The sequence shown here is derived from an EMBL/GenBank/DDBJ whole genome shotgun (WGS) entry which is preliminary data.</text>
</comment>
<dbReference type="PANTHER" id="PTHR30506:SF3">
    <property type="entry name" value="UPF0126 INNER MEMBRANE PROTEIN YADS-RELATED"/>
    <property type="match status" value="1"/>
</dbReference>
<keyword evidence="3 6" id="KW-0812">Transmembrane</keyword>
<organism evidence="8 9">
    <name type="scientific">Halobellus salinus</name>
    <dbReference type="NCBI Taxonomy" id="931585"/>
    <lineage>
        <taxon>Archaea</taxon>
        <taxon>Methanobacteriati</taxon>
        <taxon>Methanobacteriota</taxon>
        <taxon>Stenosarchaea group</taxon>
        <taxon>Halobacteria</taxon>
        <taxon>Halobacteriales</taxon>
        <taxon>Haloferacaceae</taxon>
        <taxon>Halobellus</taxon>
    </lineage>
</organism>
<evidence type="ECO:0000313" key="8">
    <source>
        <dbReference type="EMBL" id="GGJ16692.1"/>
    </source>
</evidence>
<keyword evidence="9" id="KW-1185">Reference proteome</keyword>
<dbReference type="Proteomes" id="UP000653099">
    <property type="component" value="Unassembled WGS sequence"/>
</dbReference>
<accession>A0A830ES99</accession>
<name>A0A830ES99_9EURY</name>
<feature type="transmembrane region" description="Helical" evidence="6">
    <location>
        <begin position="117"/>
        <end position="136"/>
    </location>
</feature>
<evidence type="ECO:0000256" key="5">
    <source>
        <dbReference type="ARBA" id="ARBA00023136"/>
    </source>
</evidence>
<evidence type="ECO:0000256" key="2">
    <source>
        <dbReference type="ARBA" id="ARBA00022475"/>
    </source>
</evidence>
<evidence type="ECO:0000256" key="1">
    <source>
        <dbReference type="ARBA" id="ARBA00004651"/>
    </source>
</evidence>
<dbReference type="GO" id="GO:0005886">
    <property type="term" value="C:plasma membrane"/>
    <property type="evidence" value="ECO:0007669"/>
    <property type="project" value="UniProtKB-SubCell"/>
</dbReference>
<feature type="domain" description="Glycine transporter" evidence="7">
    <location>
        <begin position="119"/>
        <end position="189"/>
    </location>
</feature>